<accession>A0AC35TKG6</accession>
<evidence type="ECO:0000313" key="2">
    <source>
        <dbReference type="WBParaSite" id="RSKR_0000153400.1"/>
    </source>
</evidence>
<evidence type="ECO:0000313" key="1">
    <source>
        <dbReference type="Proteomes" id="UP000095286"/>
    </source>
</evidence>
<dbReference type="Proteomes" id="UP000095286">
    <property type="component" value="Unplaced"/>
</dbReference>
<name>A0AC35TKG6_9BILA</name>
<protein>
    <submittedName>
        <fullName evidence="2">Suf domain-containing protein</fullName>
    </submittedName>
</protein>
<dbReference type="WBParaSite" id="RSKR_0000153400.1">
    <property type="protein sequence ID" value="RSKR_0000153400.1"/>
    <property type="gene ID" value="RSKR_0000153400"/>
</dbReference>
<sequence>MATTSHLSLDRRIEVNPFDVEAWTLLLNDYQTGPVSSARPFYKKIVIQFPNSALFIRKHIEHELREKCFENVEELFQKHLTSVPDVDLWKCYIYYIKEKERDASTKTSNLMDALEMALEYVGNDMNAFRLYQEFVDCIKTKEYETESERAEEIRKVYHTALTIPMVHLDQIYHEYKLFEEEYNDETSADFILSGSQQFTQTVVVFNQIQAILRDVNKATVSVPLKGTETEEQQLEIWKQYIEFELANPLELKNKAIFLKRIIYIHDQCLLNFAYSIDIWLAIFEFETSFLQDLEKNKPDSTASGEDIESYTQLCEGLQDEIIDRFTNAIKTFMKEFQVLHFGLATFLESYNKIDMCEQVYTNMLENPTLQKSLVYIHYMHFANRHRGIRAQRDIFTKARADPRLLYQVYVAAALIEYSRSQDATVSIRIFELGKQRFATEIEFMVQYVKFIQKIGDDNNLRVLFEQIVSSEEFGPAELAPIWELFVRQEKMTGDPYSLAKVERRRRLALEKHCRGKEIHLMLDREIVNGLIPMSAEDLEDLDYPAVIDYDQQDAMSAVGVFMGEGVCYVNEKCLPAGHGDDRIVDLDLEYIGNDSNIDVAESGKVAKALGLVELEDEGRSRLATGDVEMTEESPTREADDADITNPKVCDDEVFNEVMKELLVDELGESSDEEAAQFGENETHARTRRYSFSSTGTEYAESEDQDADDESDSENTGNQNDAIQIADHRSNVTHVPDVDMMIPYAPIRNTTTSMHVIPGGIFPPPPSVLELMRKIPPSNTFVNGPFIKTDSLFELILDFGNPKKLSTSVIGKKKNQFQEIIDDKIRKMTISHIHEDKSDSESESDQELDNENDQVRSRPEVVVEPTTMEDSHDIDAELDAIGEDFFEE</sequence>
<organism evidence="1 2">
    <name type="scientific">Rhabditophanes sp. KR3021</name>
    <dbReference type="NCBI Taxonomy" id="114890"/>
    <lineage>
        <taxon>Eukaryota</taxon>
        <taxon>Metazoa</taxon>
        <taxon>Ecdysozoa</taxon>
        <taxon>Nematoda</taxon>
        <taxon>Chromadorea</taxon>
        <taxon>Rhabditida</taxon>
        <taxon>Tylenchina</taxon>
        <taxon>Panagrolaimomorpha</taxon>
        <taxon>Strongyloidoidea</taxon>
        <taxon>Alloionematidae</taxon>
        <taxon>Rhabditophanes</taxon>
    </lineage>
</organism>
<proteinExistence type="predicted"/>
<reference evidence="2" key="1">
    <citation type="submission" date="2016-11" db="UniProtKB">
        <authorList>
            <consortium name="WormBaseParasite"/>
        </authorList>
    </citation>
    <scope>IDENTIFICATION</scope>
    <source>
        <strain evidence="2">KR3021</strain>
    </source>
</reference>